<accession>A0A7X1G2Q0</accession>
<dbReference type="PROSITE" id="PS51724">
    <property type="entry name" value="SPOR"/>
    <property type="match status" value="1"/>
</dbReference>
<dbReference type="AlphaFoldDB" id="A0A7X1G2Q0"/>
<evidence type="ECO:0000313" key="4">
    <source>
        <dbReference type="Proteomes" id="UP000546173"/>
    </source>
</evidence>
<organism evidence="3 4">
    <name type="scientific">Pseudomonas baltica</name>
    <dbReference type="NCBI Taxonomy" id="2762576"/>
    <lineage>
        <taxon>Bacteria</taxon>
        <taxon>Pseudomonadati</taxon>
        <taxon>Pseudomonadota</taxon>
        <taxon>Gammaproteobacteria</taxon>
        <taxon>Pseudomonadales</taxon>
        <taxon>Pseudomonadaceae</taxon>
        <taxon>Pseudomonas</taxon>
    </lineage>
</organism>
<feature type="signal peptide" evidence="1">
    <location>
        <begin position="1"/>
        <end position="19"/>
    </location>
</feature>
<keyword evidence="1" id="KW-0732">Signal</keyword>
<name>A0A7X1G2Q0_9PSED</name>
<dbReference type="Gene3D" id="3.30.70.1070">
    <property type="entry name" value="Sporulation related repeat"/>
    <property type="match status" value="1"/>
</dbReference>
<reference evidence="3 4" key="1">
    <citation type="submission" date="2020-08" db="EMBL/GenBank/DDBJ databases">
        <title>Pseudomonas sp. nov.</title>
        <authorList>
            <person name="Gieschler S."/>
            <person name="Fiedler G."/>
            <person name="Brinks E."/>
            <person name="Boehnlein C."/>
            <person name="Franz C.M.A.P."/>
            <person name="Kabisch J."/>
        </authorList>
    </citation>
    <scope>NUCLEOTIDE SEQUENCE [LARGE SCALE GENOMIC DNA]</scope>
    <source>
        <strain evidence="3 4">MBT-2</strain>
    </source>
</reference>
<gene>
    <name evidence="3" type="ORF">H7993_02930</name>
</gene>
<evidence type="ECO:0000256" key="1">
    <source>
        <dbReference type="SAM" id="SignalP"/>
    </source>
</evidence>
<dbReference type="EMBL" id="JACMYH010000001">
    <property type="protein sequence ID" value="MBC2677335.1"/>
    <property type="molecule type" value="Genomic_DNA"/>
</dbReference>
<proteinExistence type="predicted"/>
<comment type="caution">
    <text evidence="3">The sequence shown here is derived from an EMBL/GenBank/DDBJ whole genome shotgun (WGS) entry which is preliminary data.</text>
</comment>
<sequence length="190" mass="20820">MRKLMMVMAMLTLAGCGTAFEKAHEAVSQLLENPKTARFTNVRTTDQGNYCGQVKGKNAQGVYGPYRSYAAVPHGDRFEVVIDNDGNDPRVREVCGSAEELLAPVDVAEQPGQRWEVRIVSGRNMGSVTDMAARLVENGFVASFVQRDGQTLVYLGPFDSRAEADKERARLMGSRGIESVVMPFSEADKP</sequence>
<dbReference type="InterPro" id="IPR007730">
    <property type="entry name" value="SPOR-like_dom"/>
</dbReference>
<evidence type="ECO:0000313" key="3">
    <source>
        <dbReference type="EMBL" id="MBC2677335.1"/>
    </source>
</evidence>
<dbReference type="RefSeq" id="WP_185793380.1">
    <property type="nucleotide sequence ID" value="NZ_JACMYH010000001.1"/>
</dbReference>
<dbReference type="InterPro" id="IPR036680">
    <property type="entry name" value="SPOR-like_sf"/>
</dbReference>
<feature type="domain" description="SPOR" evidence="2">
    <location>
        <begin position="109"/>
        <end position="184"/>
    </location>
</feature>
<dbReference type="PROSITE" id="PS51257">
    <property type="entry name" value="PROKAR_LIPOPROTEIN"/>
    <property type="match status" value="1"/>
</dbReference>
<keyword evidence="4" id="KW-1185">Reference proteome</keyword>
<feature type="chain" id="PRO_5031383085" evidence="1">
    <location>
        <begin position="20"/>
        <end position="190"/>
    </location>
</feature>
<dbReference type="Pfam" id="PF05036">
    <property type="entry name" value="SPOR"/>
    <property type="match status" value="1"/>
</dbReference>
<dbReference type="GO" id="GO:0042834">
    <property type="term" value="F:peptidoglycan binding"/>
    <property type="evidence" value="ECO:0007669"/>
    <property type="project" value="InterPro"/>
</dbReference>
<protein>
    <submittedName>
        <fullName evidence="3">SPOR domain-containing protein</fullName>
    </submittedName>
</protein>
<dbReference type="SUPFAM" id="SSF110997">
    <property type="entry name" value="Sporulation related repeat"/>
    <property type="match status" value="1"/>
</dbReference>
<evidence type="ECO:0000259" key="2">
    <source>
        <dbReference type="PROSITE" id="PS51724"/>
    </source>
</evidence>
<dbReference type="Proteomes" id="UP000546173">
    <property type="component" value="Unassembled WGS sequence"/>
</dbReference>